<dbReference type="Ensembl" id="ENSRFET00010036092.1">
    <property type="protein sequence ID" value="ENSRFEP00010033336.1"/>
    <property type="gene ID" value="ENSRFEG00010021911.1"/>
</dbReference>
<dbReference type="OMA" id="RVHHAVI"/>
<reference evidence="1 4" key="4">
    <citation type="journal article" date="2020" name="Nature">
        <title>Six reference-quality genomes reveal evolution of bat adaptations.</title>
        <authorList>
            <person name="Jebb D."/>
            <person name="Huang Z."/>
            <person name="Pippel M."/>
            <person name="Hughes G.M."/>
            <person name="Lavrichenko K."/>
            <person name="Devanna P."/>
            <person name="Winkler S."/>
            <person name="Jermiin L.S."/>
            <person name="Skirmuntt E.C."/>
            <person name="Katzourakis A."/>
            <person name="Burkitt-Gray L."/>
            <person name="Ray D.A."/>
            <person name="Sullivan K.A.M."/>
            <person name="Roscito J.G."/>
            <person name="Kirilenko B.M."/>
            <person name="Davalos L.M."/>
            <person name="Corthals A.P."/>
            <person name="Power M.L."/>
            <person name="Jones G."/>
            <person name="Ransome R.D."/>
            <person name="Dechmann D.K.N."/>
            <person name="Locatelli A.G."/>
            <person name="Puechmaille S.J."/>
            <person name="Fedrigo O."/>
            <person name="Jarvis E.D."/>
            <person name="Hiller M."/>
            <person name="Vernes S.C."/>
            <person name="Myers E.W."/>
            <person name="Teeling E.C."/>
        </authorList>
    </citation>
    <scope>NUCLEOTIDE SEQUENCE [LARGE SCALE GENOMIC DNA]</scope>
    <source>
        <strain evidence="1">MRhiFer1</strain>
        <tissue evidence="1">Lung</tissue>
    </source>
</reference>
<dbReference type="GO" id="GO:0005829">
    <property type="term" value="C:cytosol"/>
    <property type="evidence" value="ECO:0007669"/>
    <property type="project" value="Ensembl"/>
</dbReference>
<dbReference type="PANTHER" id="PTHR14890:SF1">
    <property type="entry name" value="FANCONI ANEMIA CORE COMPLEX-ASSOCIATED PROTEIN 100"/>
    <property type="match status" value="1"/>
</dbReference>
<dbReference type="GO" id="GO:0043240">
    <property type="term" value="C:Fanconi anaemia nuclear complex"/>
    <property type="evidence" value="ECO:0007669"/>
    <property type="project" value="InterPro"/>
</dbReference>
<organism evidence="2 3">
    <name type="scientific">Rhinolophus ferrumequinum</name>
    <name type="common">Greater horseshoe bat</name>
    <dbReference type="NCBI Taxonomy" id="59479"/>
    <lineage>
        <taxon>Eukaryota</taxon>
        <taxon>Metazoa</taxon>
        <taxon>Chordata</taxon>
        <taxon>Craniata</taxon>
        <taxon>Vertebrata</taxon>
        <taxon>Euteleostomi</taxon>
        <taxon>Mammalia</taxon>
        <taxon>Eutheria</taxon>
        <taxon>Laurasiatheria</taxon>
        <taxon>Chiroptera</taxon>
        <taxon>Yinpterochiroptera</taxon>
        <taxon>Rhinolophoidea</taxon>
        <taxon>Rhinolophidae</taxon>
        <taxon>Rhinolophinae</taxon>
        <taxon>Rhinolophus</taxon>
    </lineage>
</organism>
<reference evidence="2 3" key="3">
    <citation type="submission" date="2018-12" db="EMBL/GenBank/DDBJ databases">
        <title>G10K-VGP greater horseshoe bat female genome, primary haplotype.</title>
        <authorList>
            <person name="Teeling E."/>
            <person name="Myers G."/>
            <person name="Vernes S."/>
            <person name="Pippel M."/>
            <person name="Winkler S."/>
            <person name="Fedrigo O."/>
            <person name="Rhie A."/>
            <person name="Koren S."/>
            <person name="Phillippy A."/>
            <person name="Lewin H."/>
            <person name="Damas J."/>
            <person name="Howe K."/>
            <person name="Mountcastle J."/>
            <person name="Jarvis E.D."/>
        </authorList>
    </citation>
    <scope>NUCLEOTIDE SEQUENCE [LARGE SCALE GENOMIC DNA]</scope>
</reference>
<dbReference type="GeneTree" id="ENSGT00390000016682"/>
<sequence length="873" mass="92889">MADLAARVDYLAGFCCPLGGLPAGKARVLGHGVEIFLSTGRELVYVYDREGRLLTAVYKFPGQVWHLEALALRRALYVLCARTGIYCLSLDQASKSVNQNGGTDEEREPPYPVIPVDPDTCVLPDATLCAFTVLDSVLVTLAQGPTQWKVQLFECPCPGEDPRPRGLIGEVELSTYTPQAGSPGQPGAPRFPPVLCCVSPPGSGALHGPFRGPGGFTLEGALFGLLFGADPSLLESPVIVCGLPDGQLCSVVLKTLVTSQSAPGDPKALVKILHHLEEPVIFIGALRTEPLAEDVEDPYSDCLVALGHHGRTLAIKASCNEAGNLVPELREYCLPGPVLCAACCRDGRVYHSTPSNLCVVDLAQGGAHKDPMQPDGGPRGLPSLLCPASLSVCSVVTLCVSSSMAEGGVELLALSAKGRLMTCSLDLGSETPRPTRVTAANAGRKIKELLCGIGTVSERVSSLKKAVDQRNRALTCLNEAMHVGCALLSPQEGPRPISCSITTSWLRLGLRDLLTANCLLDNSSGFRLDRGWTLCIQVLSSPHASELDSASPAVTYTMPMDRLGPGGRQEVTLTLGPGEDGVLNLPVTVSCALFYNLREVVGGALAPSDSFKDTSLDECPPDVLPGQEGICLPLSEHMVDMLHGLRFSGLSVPHTQAPGPLGPASHPVNTFLATCRRLDSEQAEPTSLRAKHLPPAVAAIRVSAELLRAALGDSYSGVSLCCATLQWLLAENATADVVRAQALSSVQGVAPDGTDVQLTVHELAVTDLCPEGPVQAVEIQVESPSLANMCMAHHAVIRRMQRMVLEQAARGSNPPDVRMQYLHQIQANHEMLLREVQTLRDRLCTEDEARSCATAERLLQVHRELRSPSLLLL</sequence>
<dbReference type="Proteomes" id="UP000472240">
    <property type="component" value="Chromosome 21"/>
</dbReference>
<dbReference type="GO" id="GO:0005654">
    <property type="term" value="C:nucleoplasm"/>
    <property type="evidence" value="ECO:0007669"/>
    <property type="project" value="Ensembl"/>
</dbReference>
<dbReference type="Proteomes" id="UP000585614">
    <property type="component" value="Unassembled WGS sequence"/>
</dbReference>
<protein>
    <submittedName>
        <fullName evidence="1 2">FA core complex associated protein 100</fullName>
    </submittedName>
</protein>
<dbReference type="AlphaFoldDB" id="A0A671G6H5"/>
<dbReference type="InterPro" id="IPR029251">
    <property type="entry name" value="Faap100"/>
</dbReference>
<name>A0A671G6H5_RHIFE</name>
<keyword evidence="3" id="KW-1185">Reference proteome</keyword>
<accession>A0A671G6H5</accession>
<proteinExistence type="predicted"/>
<dbReference type="CTD" id="80233"/>
<reference evidence="2 3" key="2">
    <citation type="journal article" date="2018" name="Annu Rev Anim Biosci">
        <title>Bat Biology, Genomes, and the Bat1K Project: To Generate Chromosome-Level Genomes for All Living Bat Species.</title>
        <authorList>
            <person name="Teeling E.C."/>
            <person name="Vernes S.C."/>
            <person name="Davalos L.M."/>
            <person name="Ray D.A."/>
            <person name="Gilbert M.T.P."/>
            <person name="Myers E."/>
        </authorList>
    </citation>
    <scope>NUCLEOTIDE SEQUENCE</scope>
</reference>
<dbReference type="GeneID" id="117013856"/>
<dbReference type="GO" id="GO:0036297">
    <property type="term" value="P:interstrand cross-link repair"/>
    <property type="evidence" value="ECO:0007669"/>
    <property type="project" value="InterPro"/>
</dbReference>
<evidence type="ECO:0000313" key="4">
    <source>
        <dbReference type="Proteomes" id="UP000585614"/>
    </source>
</evidence>
<evidence type="ECO:0000313" key="2">
    <source>
        <dbReference type="Ensembl" id="ENSRFEP00010033336.1"/>
    </source>
</evidence>
<dbReference type="RefSeq" id="XP_032947260.1">
    <property type="nucleotide sequence ID" value="XM_033091369.1"/>
</dbReference>
<dbReference type="EMBL" id="JACAGC010000020">
    <property type="protein sequence ID" value="KAF6298521.1"/>
    <property type="molecule type" value="Genomic_DNA"/>
</dbReference>
<dbReference type="OrthoDB" id="6495021at2759"/>
<dbReference type="PANTHER" id="PTHR14890">
    <property type="entry name" value="FANCONI ANEMIA CORE COMPLEX-ASSOCIATED PROTEIN 100"/>
    <property type="match status" value="1"/>
</dbReference>
<evidence type="ECO:0000313" key="3">
    <source>
        <dbReference type="Proteomes" id="UP000472240"/>
    </source>
</evidence>
<reference evidence="2" key="5">
    <citation type="submission" date="2025-05" db="UniProtKB">
        <authorList>
            <consortium name="Ensembl"/>
        </authorList>
    </citation>
    <scope>IDENTIFICATION</scope>
</reference>
<dbReference type="KEGG" id="rfq:117013856"/>
<gene>
    <name evidence="2" type="primary">FAAP100</name>
    <name evidence="1" type="ORF">mRhiFer1_004777</name>
</gene>
<dbReference type="GO" id="GO:0000785">
    <property type="term" value="C:chromatin"/>
    <property type="evidence" value="ECO:0007669"/>
    <property type="project" value="Ensembl"/>
</dbReference>
<reference evidence="2 3" key="1">
    <citation type="journal article" date="2015" name="Annu Rev Anim Biosci">
        <title>The Genome 10K Project: a way forward.</title>
        <authorList>
            <person name="Koepfli K.P."/>
            <person name="Paten B."/>
            <person name="O'Brien S.J."/>
            <person name="Koepfli K.P."/>
            <person name="Paten B."/>
            <person name="Antunes A."/>
            <person name="Belov K."/>
            <person name="Bustamante C."/>
            <person name="Castoe T.A."/>
            <person name="Clawson H."/>
            <person name="Crawford A.J."/>
            <person name="Diekhans M."/>
            <person name="Distel D."/>
            <person name="Durbin R."/>
            <person name="Earl D."/>
            <person name="Fujita M.K."/>
            <person name="Gamble T."/>
            <person name="Georges A."/>
            <person name="Gemmell N."/>
            <person name="Gilbert M.T."/>
            <person name="Graves J.M."/>
            <person name="Green R.E."/>
            <person name="Hickey G."/>
            <person name="Jarvis E.D."/>
            <person name="Johnson W."/>
            <person name="Komissarov A."/>
            <person name="Korf I."/>
            <person name="Kuhn R."/>
            <person name="Larkin D.M."/>
            <person name="Lewin H."/>
            <person name="Lopez J.V."/>
            <person name="Ma J."/>
            <person name="Marques-Bonet T."/>
            <person name="Miller W."/>
            <person name="Murphy R."/>
            <person name="Pevzner P."/>
            <person name="Shapiro B."/>
            <person name="Steiner C."/>
            <person name="Tamazian G."/>
            <person name="Venkatesh B."/>
            <person name="Wang J."/>
            <person name="Wayne R."/>
            <person name="Wiley E."/>
            <person name="Yang H."/>
            <person name="Zhang G."/>
            <person name="Haussler D."/>
            <person name="Ryder O."/>
            <person name="O'Brien S.J."/>
        </authorList>
    </citation>
    <scope>NUCLEOTIDE SEQUENCE</scope>
</reference>
<dbReference type="Pfam" id="PF15146">
    <property type="entry name" value="FANCAA"/>
    <property type="match status" value="1"/>
</dbReference>
<evidence type="ECO:0000313" key="1">
    <source>
        <dbReference type="EMBL" id="KAF6298521.1"/>
    </source>
</evidence>